<dbReference type="NCBIfam" id="TIGR00254">
    <property type="entry name" value="GGDEF"/>
    <property type="match status" value="1"/>
</dbReference>
<feature type="transmembrane region" description="Helical" evidence="3">
    <location>
        <begin position="194"/>
        <end position="215"/>
    </location>
</feature>
<dbReference type="InterPro" id="IPR050469">
    <property type="entry name" value="Diguanylate_Cyclase"/>
</dbReference>
<feature type="domain" description="GGDEF" evidence="4">
    <location>
        <begin position="333"/>
        <end position="469"/>
    </location>
</feature>
<feature type="transmembrane region" description="Helical" evidence="3">
    <location>
        <begin position="87"/>
        <end position="107"/>
    </location>
</feature>
<dbReference type="SUPFAM" id="SSF55073">
    <property type="entry name" value="Nucleotide cyclase"/>
    <property type="match status" value="1"/>
</dbReference>
<comment type="caution">
    <text evidence="5">The sequence shown here is derived from an EMBL/GenBank/DDBJ whole genome shotgun (WGS) entry which is preliminary data.</text>
</comment>
<organism evidence="5 6">
    <name type="scientific">Zestomonas insulae</name>
    <dbReference type="NCBI Taxonomy" id="2809017"/>
    <lineage>
        <taxon>Bacteria</taxon>
        <taxon>Pseudomonadati</taxon>
        <taxon>Pseudomonadota</taxon>
        <taxon>Gammaproteobacteria</taxon>
        <taxon>Pseudomonadales</taxon>
        <taxon>Pseudomonadaceae</taxon>
        <taxon>Zestomonas</taxon>
    </lineage>
</organism>
<dbReference type="InterPro" id="IPR043128">
    <property type="entry name" value="Rev_trsase/Diguanyl_cyclase"/>
</dbReference>
<evidence type="ECO:0000313" key="6">
    <source>
        <dbReference type="Proteomes" id="UP000717995"/>
    </source>
</evidence>
<keyword evidence="3" id="KW-1133">Transmembrane helix</keyword>
<dbReference type="PANTHER" id="PTHR45138">
    <property type="entry name" value="REGULATORY COMPONENTS OF SENSORY TRANSDUCTION SYSTEM"/>
    <property type="match status" value="1"/>
</dbReference>
<evidence type="ECO:0000256" key="2">
    <source>
        <dbReference type="ARBA" id="ARBA00034247"/>
    </source>
</evidence>
<protein>
    <recommendedName>
        <fullName evidence="1">diguanylate cyclase</fullName>
        <ecNumber evidence="1">2.7.7.65</ecNumber>
    </recommendedName>
</protein>
<dbReference type="Gene3D" id="3.30.70.270">
    <property type="match status" value="1"/>
</dbReference>
<feature type="transmembrane region" description="Helical" evidence="3">
    <location>
        <begin position="271"/>
        <end position="289"/>
    </location>
</feature>
<dbReference type="EC" id="2.7.7.65" evidence="1"/>
<dbReference type="InterPro" id="IPR029787">
    <property type="entry name" value="Nucleotide_cyclase"/>
</dbReference>
<dbReference type="EMBL" id="JAFEUP010000005">
    <property type="protein sequence ID" value="MBM7062650.1"/>
    <property type="molecule type" value="Genomic_DNA"/>
</dbReference>
<dbReference type="RefSeq" id="WP_205349826.1">
    <property type="nucleotide sequence ID" value="NZ_JAFEUP010000005.1"/>
</dbReference>
<comment type="catalytic activity">
    <reaction evidence="2">
        <text>2 GTP = 3',3'-c-di-GMP + 2 diphosphate</text>
        <dbReference type="Rhea" id="RHEA:24898"/>
        <dbReference type="ChEBI" id="CHEBI:33019"/>
        <dbReference type="ChEBI" id="CHEBI:37565"/>
        <dbReference type="ChEBI" id="CHEBI:58805"/>
        <dbReference type="EC" id="2.7.7.65"/>
    </reaction>
</comment>
<evidence type="ECO:0000259" key="4">
    <source>
        <dbReference type="PROSITE" id="PS50887"/>
    </source>
</evidence>
<dbReference type="CDD" id="cd01949">
    <property type="entry name" value="GGDEF"/>
    <property type="match status" value="1"/>
</dbReference>
<keyword evidence="3" id="KW-0812">Transmembrane</keyword>
<accession>A0ABS2IHV9</accession>
<name>A0ABS2IHV9_9GAMM</name>
<evidence type="ECO:0000256" key="3">
    <source>
        <dbReference type="SAM" id="Phobius"/>
    </source>
</evidence>
<feature type="transmembrane region" description="Helical" evidence="3">
    <location>
        <begin position="227"/>
        <end position="251"/>
    </location>
</feature>
<feature type="transmembrane region" description="Helical" evidence="3">
    <location>
        <begin position="12"/>
        <end position="32"/>
    </location>
</feature>
<gene>
    <name evidence="5" type="ORF">JQX08_18195</name>
</gene>
<reference evidence="5 6" key="1">
    <citation type="submission" date="2021-02" db="EMBL/GenBank/DDBJ databases">
        <authorList>
            <person name="Lee D.-H."/>
        </authorList>
    </citation>
    <scope>NUCLEOTIDE SEQUENCE [LARGE SCALE GENOMIC DNA]</scope>
    <source>
        <strain evidence="5 6">UL073</strain>
    </source>
</reference>
<dbReference type="Proteomes" id="UP000717995">
    <property type="component" value="Unassembled WGS sequence"/>
</dbReference>
<dbReference type="Pfam" id="PF00990">
    <property type="entry name" value="GGDEF"/>
    <property type="match status" value="1"/>
</dbReference>
<dbReference type="InterPro" id="IPR000160">
    <property type="entry name" value="GGDEF_dom"/>
</dbReference>
<keyword evidence="3" id="KW-0472">Membrane</keyword>
<sequence>MATRTIPSRSQRLLLPLGLLALSLALTLLGILARPIESLSLFWPVNAILLGLLLRQPRLASPAGWLAIYAGMVGGDLLSASDWASALWLNACNLGLIVVARQLLLPLSRAQLRLRQPGAILLLFLACAAGAAVAASMASVMSVQFFDNTTLTTWLAWFSEQFSTCVLLLPVLLSVPPPRHWHRPRQLPRRPMPLVALGLALSAALLIGGPGALALPLPALLWCALRYRLFVIALLSLLTGGAAIVMVAANLAHFGPLQSGAGVDALMSARLGIAMLVLGPLLMACVTAANQRLLKRLEHRANHDYLTGALARSALTQQTSDLLERRRQHPEGTPLALLMIDIDHFKAINDQHGHHTGDRVLRRFAQQLQQQLRHGELFGRLGGEEFVVVLPGVSAAEALHVAERLRLLIERLEFPLSLGGSLRITISIGIACLDAGSEHPPLEQVLSRADGALYRAKAQGRNRVMAADTERA</sequence>
<feature type="transmembrane region" description="Helical" evidence="3">
    <location>
        <begin position="119"/>
        <end position="142"/>
    </location>
</feature>
<keyword evidence="6" id="KW-1185">Reference proteome</keyword>
<proteinExistence type="predicted"/>
<dbReference type="PANTHER" id="PTHR45138:SF9">
    <property type="entry name" value="DIGUANYLATE CYCLASE DGCM-RELATED"/>
    <property type="match status" value="1"/>
</dbReference>
<evidence type="ECO:0000256" key="1">
    <source>
        <dbReference type="ARBA" id="ARBA00012528"/>
    </source>
</evidence>
<evidence type="ECO:0000313" key="5">
    <source>
        <dbReference type="EMBL" id="MBM7062650.1"/>
    </source>
</evidence>
<dbReference type="SMART" id="SM00267">
    <property type="entry name" value="GGDEF"/>
    <property type="match status" value="1"/>
</dbReference>
<dbReference type="PROSITE" id="PS50887">
    <property type="entry name" value="GGDEF"/>
    <property type="match status" value="1"/>
</dbReference>